<evidence type="ECO:0000313" key="2">
    <source>
        <dbReference type="Proteomes" id="UP000503312"/>
    </source>
</evidence>
<dbReference type="AlphaFoldDB" id="A0A6M9Q2P5"/>
<dbReference type="KEGG" id="ptrp:DCO17_03400"/>
<name>A0A6M9Q2P5_9BURK</name>
<reference evidence="1 2" key="1">
    <citation type="submission" date="2018-04" db="EMBL/GenBank/DDBJ databases">
        <title>Polynucleobacter sp. UH21B genome.</title>
        <authorList>
            <person name="Hahn M.W."/>
        </authorList>
    </citation>
    <scope>NUCLEOTIDE SEQUENCE [LARGE SCALE GENOMIC DNA]</scope>
    <source>
        <strain evidence="1 2">MWH-UH21B</strain>
    </source>
</reference>
<dbReference type="Proteomes" id="UP000503312">
    <property type="component" value="Chromosome"/>
</dbReference>
<gene>
    <name evidence="1" type="ORF">DCO17_03400</name>
</gene>
<evidence type="ECO:0000313" key="1">
    <source>
        <dbReference type="EMBL" id="QKM64366.1"/>
    </source>
</evidence>
<sequence>MEGWVVSGTAGLGRQAVNQDPSTTTQLYELAATSPVASDSYYFKTRAGYGKSAGFLGPNYFYRYVMEELIFPF</sequence>
<proteinExistence type="predicted"/>
<keyword evidence="2" id="KW-1185">Reference proteome</keyword>
<protein>
    <submittedName>
        <fullName evidence="1">Uncharacterized protein</fullName>
    </submittedName>
</protein>
<organism evidence="1 2">
    <name type="scientific">Polynucleobacter tropicus</name>
    <dbReference type="NCBI Taxonomy" id="1743174"/>
    <lineage>
        <taxon>Bacteria</taxon>
        <taxon>Pseudomonadati</taxon>
        <taxon>Pseudomonadota</taxon>
        <taxon>Betaproteobacteria</taxon>
        <taxon>Burkholderiales</taxon>
        <taxon>Burkholderiaceae</taxon>
        <taxon>Polynucleobacter</taxon>
    </lineage>
</organism>
<dbReference type="EMBL" id="CP028942">
    <property type="protein sequence ID" value="QKM64366.1"/>
    <property type="molecule type" value="Genomic_DNA"/>
</dbReference>
<accession>A0A6M9Q2P5</accession>